<evidence type="ECO:0000256" key="1">
    <source>
        <dbReference type="SAM" id="MobiDB-lite"/>
    </source>
</evidence>
<dbReference type="EMBL" id="JAAXEP010000021">
    <property type="protein sequence ID" value="MBY5632576.1"/>
    <property type="molecule type" value="Genomic_DNA"/>
</dbReference>
<proteinExistence type="predicted"/>
<feature type="region of interest" description="Disordered" evidence="1">
    <location>
        <begin position="1"/>
        <end position="103"/>
    </location>
</feature>
<feature type="compositionally biased region" description="Basic and acidic residues" evidence="1">
    <location>
        <begin position="66"/>
        <end position="81"/>
    </location>
</feature>
<organism evidence="2 3">
    <name type="scientific">Rhizobium leguminosarum</name>
    <dbReference type="NCBI Taxonomy" id="384"/>
    <lineage>
        <taxon>Bacteria</taxon>
        <taxon>Pseudomonadati</taxon>
        <taxon>Pseudomonadota</taxon>
        <taxon>Alphaproteobacteria</taxon>
        <taxon>Hyphomicrobiales</taxon>
        <taxon>Rhizobiaceae</taxon>
        <taxon>Rhizobium/Agrobacterium group</taxon>
        <taxon>Rhizobium</taxon>
    </lineage>
</organism>
<comment type="caution">
    <text evidence="2">The sequence shown here is derived from an EMBL/GenBank/DDBJ whole genome shotgun (WGS) entry which is preliminary data.</text>
</comment>
<accession>A0AAJ1EHL8</accession>
<dbReference type="Proteomes" id="UP000825699">
    <property type="component" value="Unassembled WGS sequence"/>
</dbReference>
<dbReference type="RefSeq" id="WP_222419840.1">
    <property type="nucleotide sequence ID" value="NZ_JAAXEP010000021.1"/>
</dbReference>
<gene>
    <name evidence="2" type="ORF">HFO42_31585</name>
</gene>
<sequence>METEAFAKQNHREGNRLPTLKKAPGRIGDPLRPSSPPGFRPDGRNGLPENRRNPGRTRASRKKDQRKMNKEGKIADSREGSGAKTQQPPPTPMGREKSGIGVGQRCVGRAISWRWSQSPLWTSRRRDAESMPDGKSGKRAQKRLRQPLSGKDLPTRWAASKAVGCFLQLI</sequence>
<feature type="compositionally biased region" description="Basic residues" evidence="1">
    <location>
        <begin position="53"/>
        <end position="65"/>
    </location>
</feature>
<dbReference type="AlphaFoldDB" id="A0AAJ1EHL8"/>
<reference evidence="2" key="1">
    <citation type="submission" date="2020-04" db="EMBL/GenBank/DDBJ databases">
        <title>Global-level population genomics supports evidence of horizontal gene transfer on evolution of Rhizobia in Lentils.</title>
        <authorList>
            <person name="Gai Y."/>
            <person name="Cook D."/>
            <person name="Riely B."/>
        </authorList>
    </citation>
    <scope>NUCLEOTIDE SEQUENCE</scope>
    <source>
        <strain evidence="2">Derici101B</strain>
    </source>
</reference>
<evidence type="ECO:0000313" key="3">
    <source>
        <dbReference type="Proteomes" id="UP000825699"/>
    </source>
</evidence>
<evidence type="ECO:0000313" key="2">
    <source>
        <dbReference type="EMBL" id="MBY5632576.1"/>
    </source>
</evidence>
<feature type="region of interest" description="Disordered" evidence="1">
    <location>
        <begin position="117"/>
        <end position="152"/>
    </location>
</feature>
<name>A0AAJ1EHL8_RHILE</name>
<protein>
    <submittedName>
        <fullName evidence="2">Uncharacterized protein</fullName>
    </submittedName>
</protein>